<dbReference type="EC" id="1.3.8.10" evidence="7"/>
<evidence type="ECO:0000256" key="12">
    <source>
        <dbReference type="RuleBase" id="RU362125"/>
    </source>
</evidence>
<evidence type="ECO:0000256" key="4">
    <source>
        <dbReference type="ARBA" id="ARBA00022827"/>
    </source>
</evidence>
<accession>A0A562T2L6</accession>
<dbReference type="Proteomes" id="UP000320593">
    <property type="component" value="Unassembled WGS sequence"/>
</dbReference>
<dbReference type="InterPro" id="IPR036250">
    <property type="entry name" value="AcylCo_DH-like_C"/>
</dbReference>
<evidence type="ECO:0000313" key="17">
    <source>
        <dbReference type="Proteomes" id="UP000320593"/>
    </source>
</evidence>
<feature type="domain" description="Acyl-CoA dehydrogenase/oxidase N-terminal" evidence="15">
    <location>
        <begin position="20"/>
        <end position="131"/>
    </location>
</feature>
<evidence type="ECO:0000256" key="2">
    <source>
        <dbReference type="ARBA" id="ARBA00009347"/>
    </source>
</evidence>
<dbReference type="InterPro" id="IPR009075">
    <property type="entry name" value="AcylCo_DH/oxidase_C"/>
</dbReference>
<evidence type="ECO:0000259" key="13">
    <source>
        <dbReference type="Pfam" id="PF00441"/>
    </source>
</evidence>
<protein>
    <recommendedName>
        <fullName evidence="9">3-sulfinopropanoyl-CoA desulfinase</fullName>
        <ecNumber evidence="7">1.3.8.10</ecNumber>
        <ecNumber evidence="8">3.13.1.4</ecNumber>
    </recommendedName>
    <alternativeName>
        <fullName evidence="11">3-sulfinopropionyl coenzyme A desulfinase</fullName>
    </alternativeName>
    <alternativeName>
        <fullName evidence="10">Cyclohex-1-ene-1-carbonyl-CoA dehydrogenase</fullName>
    </alternativeName>
</protein>
<dbReference type="InterPro" id="IPR046373">
    <property type="entry name" value="Acyl-CoA_Oxase/DH_mid-dom_sf"/>
</dbReference>
<comment type="caution">
    <text evidence="16">The sequence shown here is derived from an EMBL/GenBank/DDBJ whole genome shotgun (WGS) entry which is preliminary data.</text>
</comment>
<comment type="similarity">
    <text evidence="2 12">Belongs to the acyl-CoA dehydrogenase family.</text>
</comment>
<dbReference type="Pfam" id="PF02770">
    <property type="entry name" value="Acyl-CoA_dh_M"/>
    <property type="match status" value="1"/>
</dbReference>
<dbReference type="InterPro" id="IPR013786">
    <property type="entry name" value="AcylCoA_DH/ox_N"/>
</dbReference>
<comment type="catalytic activity">
    <reaction evidence="6">
        <text>3-sulfinopropanoyl-CoA + H2O = propanoyl-CoA + sulfite + H(+)</text>
        <dbReference type="Rhea" id="RHEA:41624"/>
        <dbReference type="ChEBI" id="CHEBI:15377"/>
        <dbReference type="ChEBI" id="CHEBI:15378"/>
        <dbReference type="ChEBI" id="CHEBI:17359"/>
        <dbReference type="ChEBI" id="CHEBI:57392"/>
        <dbReference type="ChEBI" id="CHEBI:78349"/>
        <dbReference type="EC" id="3.13.1.4"/>
    </reaction>
    <physiologicalReaction direction="left-to-right" evidence="6">
        <dbReference type="Rhea" id="RHEA:41625"/>
    </physiologicalReaction>
</comment>
<dbReference type="FunFam" id="2.40.110.10:FF:000001">
    <property type="entry name" value="Acyl-CoA dehydrogenase, mitochondrial"/>
    <property type="match status" value="1"/>
</dbReference>
<dbReference type="PROSITE" id="PS00073">
    <property type="entry name" value="ACYL_COA_DH_2"/>
    <property type="match status" value="1"/>
</dbReference>
<dbReference type="Gene3D" id="2.40.110.10">
    <property type="entry name" value="Butyryl-CoA Dehydrogenase, subunit A, domain 2"/>
    <property type="match status" value="1"/>
</dbReference>
<evidence type="ECO:0000256" key="6">
    <source>
        <dbReference type="ARBA" id="ARBA00052938"/>
    </source>
</evidence>
<dbReference type="InterPro" id="IPR006091">
    <property type="entry name" value="Acyl-CoA_Oxase/DH_mid-dom"/>
</dbReference>
<evidence type="ECO:0000256" key="8">
    <source>
        <dbReference type="ARBA" id="ARBA00066461"/>
    </source>
</evidence>
<dbReference type="PANTHER" id="PTHR43884:SF12">
    <property type="entry name" value="ISOVALERYL-COA DEHYDROGENASE, MITOCHONDRIAL-RELATED"/>
    <property type="match status" value="1"/>
</dbReference>
<dbReference type="SUPFAM" id="SSF47203">
    <property type="entry name" value="Acyl-CoA dehydrogenase C-terminal domain-like"/>
    <property type="match status" value="1"/>
</dbReference>
<evidence type="ECO:0000256" key="10">
    <source>
        <dbReference type="ARBA" id="ARBA00072305"/>
    </source>
</evidence>
<evidence type="ECO:0000259" key="14">
    <source>
        <dbReference type="Pfam" id="PF02770"/>
    </source>
</evidence>
<dbReference type="EC" id="3.13.1.4" evidence="8"/>
<keyword evidence="4 12" id="KW-0274">FAD</keyword>
<evidence type="ECO:0000313" key="16">
    <source>
        <dbReference type="EMBL" id="TWI87528.1"/>
    </source>
</evidence>
<feature type="domain" description="Acyl-CoA oxidase/dehydrogenase middle" evidence="14">
    <location>
        <begin position="137"/>
        <end position="233"/>
    </location>
</feature>
<dbReference type="Gene3D" id="1.20.140.10">
    <property type="entry name" value="Butyryl-CoA Dehydrogenase, subunit A, domain 3"/>
    <property type="match status" value="1"/>
</dbReference>
<keyword evidence="5 12" id="KW-0560">Oxidoreductase</keyword>
<dbReference type="SUPFAM" id="SSF56645">
    <property type="entry name" value="Acyl-CoA dehydrogenase NM domain-like"/>
    <property type="match status" value="1"/>
</dbReference>
<evidence type="ECO:0000256" key="1">
    <source>
        <dbReference type="ARBA" id="ARBA00001974"/>
    </source>
</evidence>
<keyword evidence="3 12" id="KW-0285">Flavoprotein</keyword>
<dbReference type="PROSITE" id="PS00072">
    <property type="entry name" value="ACYL_COA_DH_1"/>
    <property type="match status" value="1"/>
</dbReference>
<dbReference type="Gene3D" id="1.10.540.10">
    <property type="entry name" value="Acyl-CoA dehydrogenase/oxidase, N-terminal domain"/>
    <property type="match status" value="1"/>
</dbReference>
<evidence type="ECO:0000256" key="9">
    <source>
        <dbReference type="ARBA" id="ARBA00068311"/>
    </source>
</evidence>
<dbReference type="RefSeq" id="WP_244300802.1">
    <property type="nucleotide sequence ID" value="NZ_VLLF01000004.1"/>
</dbReference>
<comment type="cofactor">
    <cofactor evidence="1 12">
        <name>FAD</name>
        <dbReference type="ChEBI" id="CHEBI:57692"/>
    </cofactor>
</comment>
<evidence type="ECO:0000256" key="5">
    <source>
        <dbReference type="ARBA" id="ARBA00023002"/>
    </source>
</evidence>
<dbReference type="GO" id="GO:0050660">
    <property type="term" value="F:flavin adenine dinucleotide binding"/>
    <property type="evidence" value="ECO:0007669"/>
    <property type="project" value="InterPro"/>
</dbReference>
<dbReference type="InterPro" id="IPR037069">
    <property type="entry name" value="AcylCoA_DH/ox_N_sf"/>
</dbReference>
<proteinExistence type="inferred from homology"/>
<evidence type="ECO:0000256" key="7">
    <source>
        <dbReference type="ARBA" id="ARBA00066362"/>
    </source>
</evidence>
<dbReference type="PANTHER" id="PTHR43884">
    <property type="entry name" value="ACYL-COA DEHYDROGENASE"/>
    <property type="match status" value="1"/>
</dbReference>
<reference evidence="16 17" key="1">
    <citation type="submission" date="2019-07" db="EMBL/GenBank/DDBJ databases">
        <title>Genomic Encyclopedia of Archaeal and Bacterial Type Strains, Phase II (KMG-II): from individual species to whole genera.</title>
        <authorList>
            <person name="Goeker M."/>
        </authorList>
    </citation>
    <scope>NUCLEOTIDE SEQUENCE [LARGE SCALE GENOMIC DNA]</scope>
    <source>
        <strain evidence="16 17">ATCC BAA-252</strain>
    </source>
</reference>
<sequence length="397" mass="42074">MSHSSPPEYQDQNMDFFPTGEHQLIADTALRLSADLLEPNADALDQGGGREVMLKNLKTLAENGFMGLNVSADYGGTEAGTVSFALAIEALSGGCAATTVTVSVTNMVGEVIQAVGSKDQKAYYLPKLTDGTYPAGAFCLTEASAGSDPSAMKTRAVKDGNHYVLNGTKLYISSAEYAGVFVVWAVTDPDAPKGKGISCFLVEAGTPGLIIGKAEKKMGQTGSATNEVVFDGCRVPATAMMGAENDGFRVAVGELSGGRIGVASLALGIARKAMHTAKTYIKEREQFGRPLADMQGIQWMIADRETELEAARLLILQAAALKDAGKPFSKEASMAKLFASEAAQKATYTALQLHGGAGYIKDYPLERYARDARITTIYEGTSEIQRLIIARETLKAL</sequence>
<organism evidence="16 17">
    <name type="scientific">Roseibium hamelinense</name>
    <dbReference type="NCBI Taxonomy" id="150831"/>
    <lineage>
        <taxon>Bacteria</taxon>
        <taxon>Pseudomonadati</taxon>
        <taxon>Pseudomonadota</taxon>
        <taxon>Alphaproteobacteria</taxon>
        <taxon>Hyphomicrobiales</taxon>
        <taxon>Stappiaceae</taxon>
        <taxon>Roseibium</taxon>
    </lineage>
</organism>
<dbReference type="AlphaFoldDB" id="A0A562T2L6"/>
<dbReference type="FunFam" id="1.20.140.10:FF:000004">
    <property type="entry name" value="Acyl-CoA dehydrogenase FadE25"/>
    <property type="match status" value="1"/>
</dbReference>
<gene>
    <name evidence="16" type="ORF">JM93_02094</name>
</gene>
<dbReference type="Pfam" id="PF02771">
    <property type="entry name" value="Acyl-CoA_dh_N"/>
    <property type="match status" value="1"/>
</dbReference>
<keyword evidence="17" id="KW-1185">Reference proteome</keyword>
<dbReference type="PIRSF" id="PIRSF016578">
    <property type="entry name" value="HsaA"/>
    <property type="match status" value="1"/>
</dbReference>
<name>A0A562T2L6_9HYPH</name>
<evidence type="ECO:0000256" key="3">
    <source>
        <dbReference type="ARBA" id="ARBA00022630"/>
    </source>
</evidence>
<dbReference type="GO" id="GO:0003995">
    <property type="term" value="F:acyl-CoA dehydrogenase activity"/>
    <property type="evidence" value="ECO:0007669"/>
    <property type="project" value="InterPro"/>
</dbReference>
<dbReference type="Pfam" id="PF00441">
    <property type="entry name" value="Acyl-CoA_dh_1"/>
    <property type="match status" value="1"/>
</dbReference>
<feature type="domain" description="Acyl-CoA dehydrogenase/oxidase C-terminal" evidence="13">
    <location>
        <begin position="245"/>
        <end position="392"/>
    </location>
</feature>
<evidence type="ECO:0000259" key="15">
    <source>
        <dbReference type="Pfam" id="PF02771"/>
    </source>
</evidence>
<dbReference type="InterPro" id="IPR009100">
    <property type="entry name" value="AcylCoA_DH/oxidase_NM_dom_sf"/>
</dbReference>
<dbReference type="EMBL" id="VLLF01000004">
    <property type="protein sequence ID" value="TWI87528.1"/>
    <property type="molecule type" value="Genomic_DNA"/>
</dbReference>
<dbReference type="InterPro" id="IPR006089">
    <property type="entry name" value="Acyl-CoA_DH_CS"/>
</dbReference>
<evidence type="ECO:0000256" key="11">
    <source>
        <dbReference type="ARBA" id="ARBA00075603"/>
    </source>
</evidence>